<dbReference type="SMART" id="SM00210">
    <property type="entry name" value="TSPN"/>
    <property type="match status" value="1"/>
</dbReference>
<reference evidence="6 7" key="1">
    <citation type="journal article" date="2017" name="Gigascience">
        <title>Genome sequence of the small brown planthopper, Laodelphax striatellus.</title>
        <authorList>
            <person name="Zhu J."/>
            <person name="Jiang F."/>
            <person name="Wang X."/>
            <person name="Yang P."/>
            <person name="Bao Y."/>
            <person name="Zhao W."/>
            <person name="Wang W."/>
            <person name="Lu H."/>
            <person name="Wang Q."/>
            <person name="Cui N."/>
            <person name="Li J."/>
            <person name="Chen X."/>
            <person name="Luo L."/>
            <person name="Yu J."/>
            <person name="Kang L."/>
            <person name="Cui F."/>
        </authorList>
    </citation>
    <scope>NUCLEOTIDE SEQUENCE [LARGE SCALE GENOMIC DNA]</scope>
    <source>
        <strain evidence="6">Lst14</strain>
    </source>
</reference>
<dbReference type="InterPro" id="IPR013320">
    <property type="entry name" value="ConA-like_dom_sf"/>
</dbReference>
<dbReference type="InParanoid" id="A0A482XGS7"/>
<evidence type="ECO:0000256" key="4">
    <source>
        <dbReference type="PROSITE-ProRule" id="PRU00076"/>
    </source>
</evidence>
<keyword evidence="3 4" id="KW-1015">Disulfide bond</keyword>
<dbReference type="PANTHER" id="PTHR14949:SF54">
    <property type="entry name" value="VWFD DOMAIN-CONTAINING PROTEIN"/>
    <property type="match status" value="1"/>
</dbReference>
<dbReference type="STRING" id="195883.A0A482XGS7"/>
<gene>
    <name evidence="6" type="ORF">LSTR_LSTR001974</name>
</gene>
<dbReference type="GO" id="GO:0007368">
    <property type="term" value="P:determination of left/right symmetry"/>
    <property type="evidence" value="ECO:0007669"/>
    <property type="project" value="TreeGrafter"/>
</dbReference>
<dbReference type="GO" id="GO:0007507">
    <property type="term" value="P:heart development"/>
    <property type="evidence" value="ECO:0007669"/>
    <property type="project" value="TreeGrafter"/>
</dbReference>
<evidence type="ECO:0000313" key="6">
    <source>
        <dbReference type="EMBL" id="RZF45013.1"/>
    </source>
</evidence>
<dbReference type="GO" id="GO:0070697">
    <property type="term" value="F:activin receptor binding"/>
    <property type="evidence" value="ECO:0007669"/>
    <property type="project" value="TreeGrafter"/>
</dbReference>
<dbReference type="InterPro" id="IPR050969">
    <property type="entry name" value="Dev_Signal_Modulators"/>
</dbReference>
<sequence length="487" mass="52962">MARLTEGALSLSAFLIRRPHLITWPVASFRQKQTQISRCLTAEADAFPHRSAKAEGTVFSLRSRRQQDSYLSVELGGAEAIKVVHSGRNGTQTILVPASLADGNWHYLALGIQDDSSVRSYVDCRWVSTDILRRNELDTPDDADLVIGYLFSGDLEQLVIVPDPRAVSQQCSATKQPSLDPLLEATRPRRPSASFVRNALLATNEFPGVNSEMTEATLKKISPTIAPPSDTDSSSWQDLDTDLAEEGSGLHPESNDQYGRCGECLNGGVCAGAGAGAGGGKRRPCRCPVGAGGWHCEHFSCHPRCLNGGSCVALHTCSCTALYQGTHCQTPICDPPCENGGQCVAPQQCLCPASTFGNYCQNFTCRGGCLNGGLCVGPDLCECQNNSTGRRCAQPVCDPPCENGATCAAGNICHCGPHTSGTRCQTKKCDYRPVQEPYTRGYRRLVKKHLQAKCETWTWKTCIRTLPEYQTVYKTYYRTVYKCVDQL</sequence>
<evidence type="ECO:0000256" key="1">
    <source>
        <dbReference type="ARBA" id="ARBA00022729"/>
    </source>
</evidence>
<dbReference type="GO" id="GO:0009952">
    <property type="term" value="P:anterior/posterior pattern specification"/>
    <property type="evidence" value="ECO:0007669"/>
    <property type="project" value="TreeGrafter"/>
</dbReference>
<dbReference type="InterPro" id="IPR001791">
    <property type="entry name" value="Laminin_G"/>
</dbReference>
<feature type="domain" description="EGF-like" evidence="5">
    <location>
        <begin position="330"/>
        <end position="361"/>
    </location>
</feature>
<keyword evidence="2" id="KW-0677">Repeat</keyword>
<feature type="disulfide bond" evidence="4">
    <location>
        <begin position="319"/>
        <end position="328"/>
    </location>
</feature>
<dbReference type="InterPro" id="IPR048287">
    <property type="entry name" value="TSPN-like_N"/>
</dbReference>
<dbReference type="PANTHER" id="PTHR14949">
    <property type="entry name" value="EGF-LIKE-DOMAIN, MULTIPLE 7, 8"/>
    <property type="match status" value="1"/>
</dbReference>
<keyword evidence="4" id="KW-0245">EGF-like domain</keyword>
<keyword evidence="7" id="KW-1185">Reference proteome</keyword>
<dbReference type="Proteomes" id="UP000291343">
    <property type="component" value="Unassembled WGS sequence"/>
</dbReference>
<feature type="disulfide bond" evidence="4">
    <location>
        <begin position="351"/>
        <end position="360"/>
    </location>
</feature>
<evidence type="ECO:0000313" key="7">
    <source>
        <dbReference type="Proteomes" id="UP000291343"/>
    </source>
</evidence>
<dbReference type="PROSITE" id="PS00022">
    <property type="entry name" value="EGF_1"/>
    <property type="match status" value="2"/>
</dbReference>
<proteinExistence type="predicted"/>
<name>A0A482XGS7_LAOST</name>
<dbReference type="GO" id="GO:0005576">
    <property type="term" value="C:extracellular region"/>
    <property type="evidence" value="ECO:0007669"/>
    <property type="project" value="TreeGrafter"/>
</dbReference>
<comment type="caution">
    <text evidence="6">The sequence shown here is derived from an EMBL/GenBank/DDBJ whole genome shotgun (WGS) entry which is preliminary data.</text>
</comment>
<keyword evidence="1" id="KW-0732">Signal</keyword>
<dbReference type="Gene3D" id="2.60.120.200">
    <property type="match status" value="1"/>
</dbReference>
<comment type="caution">
    <text evidence="4">Lacks conserved residue(s) required for the propagation of feature annotation.</text>
</comment>
<evidence type="ECO:0000256" key="2">
    <source>
        <dbReference type="ARBA" id="ARBA00022737"/>
    </source>
</evidence>
<feature type="domain" description="EGF-like" evidence="5">
    <location>
        <begin position="297"/>
        <end position="329"/>
    </location>
</feature>
<feature type="domain" description="EGF-like" evidence="5">
    <location>
        <begin position="393"/>
        <end position="425"/>
    </location>
</feature>
<feature type="disulfide bond" evidence="4">
    <location>
        <begin position="301"/>
        <end position="311"/>
    </location>
</feature>
<dbReference type="SUPFAM" id="SSF49899">
    <property type="entry name" value="Concanavalin A-like lectins/glucanases"/>
    <property type="match status" value="1"/>
</dbReference>
<organism evidence="6 7">
    <name type="scientific">Laodelphax striatellus</name>
    <name type="common">Small brown planthopper</name>
    <name type="synonym">Delphax striatella</name>
    <dbReference type="NCBI Taxonomy" id="195883"/>
    <lineage>
        <taxon>Eukaryota</taxon>
        <taxon>Metazoa</taxon>
        <taxon>Ecdysozoa</taxon>
        <taxon>Arthropoda</taxon>
        <taxon>Hexapoda</taxon>
        <taxon>Insecta</taxon>
        <taxon>Pterygota</taxon>
        <taxon>Neoptera</taxon>
        <taxon>Paraneoptera</taxon>
        <taxon>Hemiptera</taxon>
        <taxon>Auchenorrhyncha</taxon>
        <taxon>Fulgoroidea</taxon>
        <taxon>Delphacidae</taxon>
        <taxon>Criomorphinae</taxon>
        <taxon>Laodelphax</taxon>
    </lineage>
</organism>
<protein>
    <recommendedName>
        <fullName evidence="5">EGF-like domain-containing protein</fullName>
    </recommendedName>
</protein>
<dbReference type="PROSITE" id="PS50026">
    <property type="entry name" value="EGF_3"/>
    <property type="match status" value="3"/>
</dbReference>
<dbReference type="GO" id="GO:0038100">
    <property type="term" value="F:nodal binding"/>
    <property type="evidence" value="ECO:0007669"/>
    <property type="project" value="TreeGrafter"/>
</dbReference>
<dbReference type="GO" id="GO:0038092">
    <property type="term" value="P:nodal signaling pathway"/>
    <property type="evidence" value="ECO:0007669"/>
    <property type="project" value="TreeGrafter"/>
</dbReference>
<feature type="disulfide bond" evidence="4">
    <location>
        <begin position="415"/>
        <end position="424"/>
    </location>
</feature>
<dbReference type="Gene3D" id="2.10.25.10">
    <property type="entry name" value="Laminin"/>
    <property type="match status" value="3"/>
</dbReference>
<dbReference type="EMBL" id="QKKF02010000">
    <property type="protein sequence ID" value="RZF45013.1"/>
    <property type="molecule type" value="Genomic_DNA"/>
</dbReference>
<feature type="disulfide bond" evidence="4">
    <location>
        <begin position="397"/>
        <end position="407"/>
    </location>
</feature>
<dbReference type="AlphaFoldDB" id="A0A482XGS7"/>
<dbReference type="InterPro" id="IPR000742">
    <property type="entry name" value="EGF"/>
</dbReference>
<evidence type="ECO:0000256" key="3">
    <source>
        <dbReference type="ARBA" id="ARBA00023157"/>
    </source>
</evidence>
<dbReference type="SMART" id="SM00181">
    <property type="entry name" value="EGF"/>
    <property type="match status" value="4"/>
</dbReference>
<feature type="disulfide bond" evidence="4">
    <location>
        <begin position="333"/>
        <end position="343"/>
    </location>
</feature>
<accession>A0A482XGS7</accession>
<dbReference type="OrthoDB" id="5989160at2759"/>
<evidence type="ECO:0000259" key="5">
    <source>
        <dbReference type="PROSITE" id="PS50026"/>
    </source>
</evidence>
<dbReference type="GO" id="GO:0009986">
    <property type="term" value="C:cell surface"/>
    <property type="evidence" value="ECO:0007669"/>
    <property type="project" value="TreeGrafter"/>
</dbReference>
<dbReference type="Pfam" id="PF02210">
    <property type="entry name" value="Laminin_G_2"/>
    <property type="match status" value="1"/>
</dbReference>